<dbReference type="Proteomes" id="UP000254220">
    <property type="component" value="Unassembled WGS sequence"/>
</dbReference>
<evidence type="ECO:0000313" key="2">
    <source>
        <dbReference type="Proteomes" id="UP000254220"/>
    </source>
</evidence>
<dbReference type="Gene3D" id="3.40.50.720">
    <property type="entry name" value="NAD(P)-binding Rossmann-like Domain"/>
    <property type="match status" value="1"/>
</dbReference>
<gene>
    <name evidence="1" type="ORF">NCTC12420_02342</name>
</gene>
<dbReference type="InterPro" id="IPR036291">
    <property type="entry name" value="NAD(P)-bd_dom_sf"/>
</dbReference>
<evidence type="ECO:0000313" key="1">
    <source>
        <dbReference type="EMBL" id="SUI02573.1"/>
    </source>
</evidence>
<dbReference type="AlphaFoldDB" id="A0A379XPZ8"/>
<proteinExistence type="predicted"/>
<dbReference type="Pfam" id="PF00106">
    <property type="entry name" value="adh_short"/>
    <property type="match status" value="1"/>
</dbReference>
<dbReference type="InterPro" id="IPR002347">
    <property type="entry name" value="SDR_fam"/>
</dbReference>
<dbReference type="EMBL" id="UGYB01000001">
    <property type="protein sequence ID" value="SUI02573.1"/>
    <property type="molecule type" value="Genomic_DNA"/>
</dbReference>
<sequence>MSKIALITGANRGLGHNTALSIARQNGDIIVAYRRNTTQAEAVGAEIRTSTVISEKL</sequence>
<accession>A0A379XPZ8</accession>
<name>A0A379XPZ8_SALER</name>
<organism evidence="1 2">
    <name type="scientific">Salmonella enterica subsp. indica</name>
    <dbReference type="NCBI Taxonomy" id="59207"/>
    <lineage>
        <taxon>Bacteria</taxon>
        <taxon>Pseudomonadati</taxon>
        <taxon>Pseudomonadota</taxon>
        <taxon>Gammaproteobacteria</taxon>
        <taxon>Enterobacterales</taxon>
        <taxon>Enterobacteriaceae</taxon>
        <taxon>Salmonella</taxon>
    </lineage>
</organism>
<protein>
    <submittedName>
        <fullName evidence="1">Enoyl-(Acyl carrier protein) reductase</fullName>
    </submittedName>
</protein>
<dbReference type="SUPFAM" id="SSF51735">
    <property type="entry name" value="NAD(P)-binding Rossmann-fold domains"/>
    <property type="match status" value="1"/>
</dbReference>
<reference evidence="1 2" key="1">
    <citation type="submission" date="2018-06" db="EMBL/GenBank/DDBJ databases">
        <authorList>
            <consortium name="Pathogen Informatics"/>
            <person name="Doyle S."/>
        </authorList>
    </citation>
    <scope>NUCLEOTIDE SEQUENCE [LARGE SCALE GENOMIC DNA]</scope>
    <source>
        <strain evidence="1 2">NCTC12420</strain>
    </source>
</reference>